<proteinExistence type="predicted"/>
<dbReference type="Gene3D" id="3.10.180.10">
    <property type="entry name" value="2,3-Dihydroxybiphenyl 1,2-Dioxygenase, domain 1"/>
    <property type="match status" value="1"/>
</dbReference>
<gene>
    <name evidence="2" type="ORF">G3I59_26210</name>
    <name evidence="3" type="ORF">SAMN05421854_101169</name>
</gene>
<organism evidence="3 4">
    <name type="scientific">Amycolatopsis rubida</name>
    <dbReference type="NCBI Taxonomy" id="112413"/>
    <lineage>
        <taxon>Bacteria</taxon>
        <taxon>Bacillati</taxon>
        <taxon>Actinomycetota</taxon>
        <taxon>Actinomycetes</taxon>
        <taxon>Pseudonocardiales</taxon>
        <taxon>Pseudonocardiaceae</taxon>
        <taxon>Amycolatopsis</taxon>
    </lineage>
</organism>
<reference evidence="3 4" key="1">
    <citation type="submission" date="2016-10" db="EMBL/GenBank/DDBJ databases">
        <authorList>
            <person name="de Groot N.N."/>
        </authorList>
    </citation>
    <scope>NUCLEOTIDE SEQUENCE [LARGE SCALE GENOMIC DNA]</scope>
    <source>
        <strain evidence="3 4">DSM 44637</strain>
    </source>
</reference>
<evidence type="ECO:0000313" key="4">
    <source>
        <dbReference type="Proteomes" id="UP000199137"/>
    </source>
</evidence>
<dbReference type="AlphaFoldDB" id="A0A1I5DBL4"/>
<evidence type="ECO:0000313" key="3">
    <source>
        <dbReference type="EMBL" id="SFN96592.1"/>
    </source>
</evidence>
<evidence type="ECO:0000259" key="1">
    <source>
        <dbReference type="PROSITE" id="PS51819"/>
    </source>
</evidence>
<dbReference type="InterPro" id="IPR037523">
    <property type="entry name" value="VOC_core"/>
</dbReference>
<dbReference type="PROSITE" id="PS51819">
    <property type="entry name" value="VOC"/>
    <property type="match status" value="1"/>
</dbReference>
<reference evidence="2 5" key="2">
    <citation type="submission" date="2020-01" db="EMBL/GenBank/DDBJ databases">
        <title>Insect and environment-associated Actinomycetes.</title>
        <authorList>
            <person name="Currrie C."/>
            <person name="Chevrette M."/>
            <person name="Carlson C."/>
            <person name="Stubbendieck R."/>
            <person name="Wendt-Pienkowski E."/>
        </authorList>
    </citation>
    <scope>NUCLEOTIDE SEQUENCE [LARGE SCALE GENOMIC DNA]</scope>
    <source>
        <strain evidence="2 5">SID8386</strain>
    </source>
</reference>
<dbReference type="EMBL" id="JAAGNC010000135">
    <property type="protein sequence ID" value="NEC58992.1"/>
    <property type="molecule type" value="Genomic_DNA"/>
</dbReference>
<name>A0A1I5DBL4_9PSEU</name>
<keyword evidence="5" id="KW-1185">Reference proteome</keyword>
<feature type="domain" description="VOC" evidence="1">
    <location>
        <begin position="26"/>
        <end position="139"/>
    </location>
</feature>
<dbReference type="OrthoDB" id="5066780at2"/>
<dbReference type="Proteomes" id="UP000470404">
    <property type="component" value="Unassembled WGS sequence"/>
</dbReference>
<evidence type="ECO:0000313" key="5">
    <source>
        <dbReference type="Proteomes" id="UP000470404"/>
    </source>
</evidence>
<evidence type="ECO:0000313" key="2">
    <source>
        <dbReference type="EMBL" id="NEC58992.1"/>
    </source>
</evidence>
<dbReference type="EMBL" id="FOWC01000001">
    <property type="protein sequence ID" value="SFN96592.1"/>
    <property type="molecule type" value="Genomic_DNA"/>
</dbReference>
<accession>A0A1I5DBL4</accession>
<sequence length="162" mass="17338">MNEFRGPVPAPAFDAVSPGNYLGFYGMPMFPNVPTADLEASADFWLRGLGFDNLFTLPGQVVHLRRWAFQDVLLKPGTPAAPSAVSISFSCVLGELDEIAKRCAEIAPGCTSGPELMPWNSRELTVVTPEGTKVVMTAAEPIDPDGPVAERLRAAGIDVPRP</sequence>
<dbReference type="Proteomes" id="UP000199137">
    <property type="component" value="Unassembled WGS sequence"/>
</dbReference>
<dbReference type="SUPFAM" id="SSF54593">
    <property type="entry name" value="Glyoxalase/Bleomycin resistance protein/Dihydroxybiphenyl dioxygenase"/>
    <property type="match status" value="1"/>
</dbReference>
<dbReference type="InterPro" id="IPR029068">
    <property type="entry name" value="Glyas_Bleomycin-R_OHBP_Dase"/>
</dbReference>
<protein>
    <submittedName>
        <fullName evidence="2">VOC family protein</fullName>
    </submittedName>
</protein>
<dbReference type="RefSeq" id="WP_067590293.1">
    <property type="nucleotide sequence ID" value="NZ_FOWC01000001.1"/>
</dbReference>
<dbReference type="STRING" id="112413.SAMN05421854_101169"/>